<dbReference type="PANTHER" id="PTHR24416:SF620">
    <property type="entry name" value="TYROSINE-PROTEIN KINASE RECEPTOR TORSO"/>
    <property type="match status" value="1"/>
</dbReference>
<evidence type="ECO:0000313" key="6">
    <source>
        <dbReference type="EMBL" id="KAL3863820.1"/>
    </source>
</evidence>
<dbReference type="InterPro" id="IPR000719">
    <property type="entry name" value="Prot_kinase_dom"/>
</dbReference>
<dbReference type="GO" id="GO:0016020">
    <property type="term" value="C:membrane"/>
    <property type="evidence" value="ECO:0007669"/>
    <property type="project" value="UniProtKB-SubCell"/>
</dbReference>
<accession>A0ABD3VR30</accession>
<dbReference type="Gene3D" id="2.60.40.10">
    <property type="entry name" value="Immunoglobulins"/>
    <property type="match status" value="2"/>
</dbReference>
<evidence type="ECO:0000256" key="2">
    <source>
        <dbReference type="ARBA" id="ARBA00023180"/>
    </source>
</evidence>
<keyword evidence="3" id="KW-1133">Transmembrane helix</keyword>
<dbReference type="PROSITE" id="PS50011">
    <property type="entry name" value="PROTEIN_KINASE_DOM"/>
    <property type="match status" value="1"/>
</dbReference>
<keyword evidence="2" id="KW-0325">Glycoprotein</keyword>
<sequence>YGLPSRDRSLYFYRLYRHYTCDSPSCLQCQSACSASSDTITGCQTKCETDVCKESCTFIKTQIDSYRQGGLPEAKIQYKVSDPKVVCKHTPSGSVQGISNSSTVVLRWYLLDVSDSDWSPPMVFVISLMENNGGSQLNWIPLGKIPYSWISINNLTEQKMYRFRVTAVTSSGVINAPKITPWTETIAENSPLYPPRFAVVEEAGFIEKKPTVTVRWDPGEEPHCFFKVYWMTQSSDRLGAEEIKAPPEFKYRIKNLNFDSNYTVHIYAYDDKFHSGSSKDIAISFTTPPCLEATLYNYTVCAPEPPCNLSWTDDGVFQEGHTLLDNVTLYWHAPVHASPVNTFQKYTVDWSKELTIKSYPHETPHFGKIDVDENVTMVTLARLHYNSAYTILISAVSEGGKSDPVKMSIVLGTPSSGSHVIQYHGDIGKTSSLSVSEIMSVILIPCSVISSLVVILCLICKHKKNKNFNHERRIGPIEMLEINPVYDTLSFTPLSKEPVFDKLEVDFNSLRVIETLGEGAFGHVDKAEMLTVTRDGEITTKIIAVKKLKDMATEDERRSLYKEIEAMKEIGSHPNIVSMVGCCTVPPNICLMMDYCPLGDLRNYLRQYREKIIYSTVRPIQLSDVRKGRSLLTSSDSGLSHISLASGVTGKLHNNIDDHTYTSA</sequence>
<dbReference type="CDD" id="cd00063">
    <property type="entry name" value="FN3"/>
    <property type="match status" value="3"/>
</dbReference>
<dbReference type="InterPro" id="IPR013783">
    <property type="entry name" value="Ig-like_fold"/>
</dbReference>
<dbReference type="InterPro" id="IPR001245">
    <property type="entry name" value="Ser-Thr/Tyr_kinase_cat_dom"/>
</dbReference>
<feature type="transmembrane region" description="Helical" evidence="3">
    <location>
        <begin position="438"/>
        <end position="460"/>
    </location>
</feature>
<dbReference type="AlphaFoldDB" id="A0ABD3VR30"/>
<dbReference type="Gene3D" id="3.30.200.20">
    <property type="entry name" value="Phosphorylase Kinase, domain 1"/>
    <property type="match status" value="1"/>
</dbReference>
<reference evidence="6 7" key="1">
    <citation type="submission" date="2024-11" db="EMBL/GenBank/DDBJ databases">
        <title>Chromosome-level genome assembly of the freshwater bivalve Anodonta woodiana.</title>
        <authorList>
            <person name="Chen X."/>
        </authorList>
    </citation>
    <scope>NUCLEOTIDE SEQUENCE [LARGE SCALE GENOMIC DNA]</scope>
    <source>
        <strain evidence="6">MN2024</strain>
        <tissue evidence="6">Gills</tissue>
    </source>
</reference>
<feature type="non-terminal residue" evidence="6">
    <location>
        <position position="1"/>
    </location>
</feature>
<dbReference type="SUPFAM" id="SSF56112">
    <property type="entry name" value="Protein kinase-like (PK-like)"/>
    <property type="match status" value="1"/>
</dbReference>
<dbReference type="InterPro" id="IPR036116">
    <property type="entry name" value="FN3_sf"/>
</dbReference>
<evidence type="ECO:0000259" key="4">
    <source>
        <dbReference type="PROSITE" id="PS50011"/>
    </source>
</evidence>
<dbReference type="InterPro" id="IPR011009">
    <property type="entry name" value="Kinase-like_dom_sf"/>
</dbReference>
<dbReference type="EMBL" id="JBJQND010000010">
    <property type="protein sequence ID" value="KAL3863820.1"/>
    <property type="molecule type" value="Genomic_DNA"/>
</dbReference>
<keyword evidence="7" id="KW-1185">Reference proteome</keyword>
<keyword evidence="3" id="KW-0812">Transmembrane</keyword>
<evidence type="ECO:0000256" key="3">
    <source>
        <dbReference type="SAM" id="Phobius"/>
    </source>
</evidence>
<dbReference type="SMART" id="SM00060">
    <property type="entry name" value="FN3"/>
    <property type="match status" value="3"/>
</dbReference>
<dbReference type="Proteomes" id="UP001634394">
    <property type="component" value="Unassembled WGS sequence"/>
</dbReference>
<feature type="domain" description="Fibronectin type-III" evidence="5">
    <location>
        <begin position="305"/>
        <end position="416"/>
    </location>
</feature>
<comment type="caution">
    <text evidence="6">The sequence shown here is derived from an EMBL/GenBank/DDBJ whole genome shotgun (WGS) entry which is preliminary data.</text>
</comment>
<keyword evidence="3" id="KW-0472">Membrane</keyword>
<evidence type="ECO:0000256" key="1">
    <source>
        <dbReference type="ARBA" id="ARBA00004167"/>
    </source>
</evidence>
<dbReference type="Pfam" id="PF07714">
    <property type="entry name" value="PK_Tyr_Ser-Thr"/>
    <property type="match status" value="1"/>
</dbReference>
<proteinExistence type="predicted"/>
<evidence type="ECO:0000259" key="5">
    <source>
        <dbReference type="PROSITE" id="PS50853"/>
    </source>
</evidence>
<comment type="subcellular location">
    <subcellularLocation>
        <location evidence="1">Membrane</location>
        <topology evidence="1">Single-pass membrane protein</topology>
    </subcellularLocation>
</comment>
<dbReference type="PROSITE" id="PS50853">
    <property type="entry name" value="FN3"/>
    <property type="match status" value="3"/>
</dbReference>
<organism evidence="6 7">
    <name type="scientific">Sinanodonta woodiana</name>
    <name type="common">Chinese pond mussel</name>
    <name type="synonym">Anodonta woodiana</name>
    <dbReference type="NCBI Taxonomy" id="1069815"/>
    <lineage>
        <taxon>Eukaryota</taxon>
        <taxon>Metazoa</taxon>
        <taxon>Spiralia</taxon>
        <taxon>Lophotrochozoa</taxon>
        <taxon>Mollusca</taxon>
        <taxon>Bivalvia</taxon>
        <taxon>Autobranchia</taxon>
        <taxon>Heteroconchia</taxon>
        <taxon>Palaeoheterodonta</taxon>
        <taxon>Unionida</taxon>
        <taxon>Unionoidea</taxon>
        <taxon>Unionidae</taxon>
        <taxon>Unioninae</taxon>
        <taxon>Sinanodonta</taxon>
    </lineage>
</organism>
<dbReference type="SUPFAM" id="SSF49265">
    <property type="entry name" value="Fibronectin type III"/>
    <property type="match status" value="2"/>
</dbReference>
<gene>
    <name evidence="6" type="ORF">ACJMK2_005550</name>
</gene>
<evidence type="ECO:0008006" key="8">
    <source>
        <dbReference type="Google" id="ProtNLM"/>
    </source>
</evidence>
<dbReference type="PANTHER" id="PTHR24416">
    <property type="entry name" value="TYROSINE-PROTEIN KINASE RECEPTOR"/>
    <property type="match status" value="1"/>
</dbReference>
<name>A0ABD3VR30_SINWO</name>
<feature type="domain" description="Fibronectin type-III" evidence="5">
    <location>
        <begin position="87"/>
        <end position="189"/>
    </location>
</feature>
<feature type="domain" description="Fibronectin type-III" evidence="5">
    <location>
        <begin position="194"/>
        <end position="290"/>
    </location>
</feature>
<evidence type="ECO:0000313" key="7">
    <source>
        <dbReference type="Proteomes" id="UP001634394"/>
    </source>
</evidence>
<feature type="domain" description="Protein kinase" evidence="4">
    <location>
        <begin position="510"/>
        <end position="664"/>
    </location>
</feature>
<dbReference type="InterPro" id="IPR050122">
    <property type="entry name" value="RTK"/>
</dbReference>
<dbReference type="InterPro" id="IPR003961">
    <property type="entry name" value="FN3_dom"/>
</dbReference>
<protein>
    <recommendedName>
        <fullName evidence="8">Receptor protein-tyrosine kinase</fullName>
    </recommendedName>
</protein>